<evidence type="ECO:0000256" key="1">
    <source>
        <dbReference type="ARBA" id="ARBA00022596"/>
    </source>
</evidence>
<proteinExistence type="predicted"/>
<accession>A0A6N3D955</accession>
<dbReference type="Gene3D" id="3.10.20.300">
    <property type="entry name" value="mk0293 like domain"/>
    <property type="match status" value="1"/>
</dbReference>
<name>A0A6N3D955_9FIRM</name>
<dbReference type="RefSeq" id="WP_021841866.1">
    <property type="nucleotide sequence ID" value="NZ_CACRUX010000054.1"/>
</dbReference>
<dbReference type="Pfam" id="PF01969">
    <property type="entry name" value="Ni_insertion"/>
    <property type="match status" value="1"/>
</dbReference>
<dbReference type="PANTHER" id="PTHR36566">
    <property type="entry name" value="NICKEL INSERTION PROTEIN-RELATED"/>
    <property type="match status" value="1"/>
</dbReference>
<protein>
    <submittedName>
        <fullName evidence="2">Uncharacterized protein</fullName>
    </submittedName>
</protein>
<dbReference type="Gene3D" id="3.30.70.1380">
    <property type="entry name" value="Transcriptional regulatory protein pf0864 domain like"/>
    <property type="match status" value="1"/>
</dbReference>
<reference evidence="2" key="1">
    <citation type="submission" date="2019-11" db="EMBL/GenBank/DDBJ databases">
        <authorList>
            <person name="Feng L."/>
        </authorList>
    </citation>
    <scope>NUCLEOTIDE SEQUENCE</scope>
    <source>
        <strain evidence="2">VrattiLFYP33</strain>
    </source>
</reference>
<evidence type="ECO:0000313" key="2">
    <source>
        <dbReference type="EMBL" id="VYU23341.1"/>
    </source>
</evidence>
<dbReference type="PANTHER" id="PTHR36566:SF1">
    <property type="entry name" value="PYRIDINIUM-3,5-BISTHIOCARBOXYLIC ACID MONONUCLEOTIDE NICKEL INSERTION PROTEIN"/>
    <property type="match status" value="1"/>
</dbReference>
<dbReference type="EMBL" id="CACRUX010000054">
    <property type="protein sequence ID" value="VYU23341.1"/>
    <property type="molecule type" value="Genomic_DNA"/>
</dbReference>
<sequence length="148" mass="16894">MNSQLIQIEANIDNMNPELYGPLLDTLLKGGANDAWLTPIIMKKGRPAIMLSVLAPKEQLKDISELIFENTTTIGFRYFEVDRVICEREFEEIFYKNQKIHVKKAFHDGKLVNISLEYEDLANAALALNIPIKILEKEVWATLTSPVF</sequence>
<dbReference type="InterPro" id="IPR002822">
    <property type="entry name" value="Ni_insertion"/>
</dbReference>
<gene>
    <name evidence="2" type="ORF">VRLFYP33_01509</name>
</gene>
<dbReference type="AlphaFoldDB" id="A0A6N3D955"/>
<organism evidence="2">
    <name type="scientific">Veillonella ratti</name>
    <dbReference type="NCBI Taxonomy" id="103892"/>
    <lineage>
        <taxon>Bacteria</taxon>
        <taxon>Bacillati</taxon>
        <taxon>Bacillota</taxon>
        <taxon>Negativicutes</taxon>
        <taxon>Veillonellales</taxon>
        <taxon>Veillonellaceae</taxon>
        <taxon>Veillonella</taxon>
    </lineage>
</organism>
<keyword evidence="1" id="KW-0533">Nickel</keyword>